<feature type="region of interest" description="Disordered" evidence="3">
    <location>
        <begin position="1"/>
        <end position="134"/>
    </location>
</feature>
<dbReference type="GO" id="GO:0016020">
    <property type="term" value="C:membrane"/>
    <property type="evidence" value="ECO:0007669"/>
    <property type="project" value="UniProtKB-SubCell"/>
</dbReference>
<evidence type="ECO:0000313" key="6">
    <source>
        <dbReference type="Proteomes" id="UP000001219"/>
    </source>
</evidence>
<keyword evidence="6" id="KW-1185">Reference proteome</keyword>
<reference evidence="5 6" key="2">
    <citation type="journal article" date="2010" name="Stand. Genomic Sci.">
        <title>Complete genome sequence of Gordonia bronchialis type strain (3410).</title>
        <authorList>
            <person name="Ivanova N."/>
            <person name="Sikorski J."/>
            <person name="Jando M."/>
            <person name="Lapidus A."/>
            <person name="Nolan M."/>
            <person name="Lucas S."/>
            <person name="Del Rio T.G."/>
            <person name="Tice H."/>
            <person name="Copeland A."/>
            <person name="Cheng J.F."/>
            <person name="Chen F."/>
            <person name="Bruce D."/>
            <person name="Goodwin L."/>
            <person name="Pitluck S."/>
            <person name="Mavromatis K."/>
            <person name="Ovchinnikova G."/>
            <person name="Pati A."/>
            <person name="Chen A."/>
            <person name="Palaniappan K."/>
            <person name="Land M."/>
            <person name="Hauser L."/>
            <person name="Chang Y.J."/>
            <person name="Jeffries C.D."/>
            <person name="Chain P."/>
            <person name="Saunders E."/>
            <person name="Han C."/>
            <person name="Detter J.C."/>
            <person name="Brettin T."/>
            <person name="Rohde M."/>
            <person name="Goker M."/>
            <person name="Bristow J."/>
            <person name="Eisen J.A."/>
            <person name="Markowitz V."/>
            <person name="Hugenholtz P."/>
            <person name="Klenk H.P."/>
            <person name="Kyrpides N.C."/>
        </authorList>
    </citation>
    <scope>NUCLEOTIDE SEQUENCE [LARGE SCALE GENOMIC DNA]</scope>
    <source>
        <strain evidence="6">ATCC 25592 / DSM 43247 / BCRC 13721 / JCM 3198 / KCTC 3076 / NBRC 16047 / NCTC 10667</strain>
    </source>
</reference>
<evidence type="ECO:0000256" key="2">
    <source>
        <dbReference type="ARBA" id="ARBA00023136"/>
    </source>
</evidence>
<keyword evidence="2 4" id="KW-0472">Membrane</keyword>
<name>D0LA23_GORB4</name>
<dbReference type="RefSeq" id="WP_012834704.1">
    <property type="nucleotide sequence ID" value="NC_013441.1"/>
</dbReference>
<feature type="compositionally biased region" description="Basic and acidic residues" evidence="3">
    <location>
        <begin position="1"/>
        <end position="10"/>
    </location>
</feature>
<evidence type="ECO:0000256" key="3">
    <source>
        <dbReference type="SAM" id="MobiDB-lite"/>
    </source>
</evidence>
<organism evidence="5 6">
    <name type="scientific">Gordonia bronchialis (strain ATCC 25592 / DSM 43247 / BCRC 13721 / JCM 3198 / KCTC 3076 / NBRC 16047 / NCTC 10667)</name>
    <name type="common">Rhodococcus bronchialis</name>
    <dbReference type="NCBI Taxonomy" id="526226"/>
    <lineage>
        <taxon>Bacteria</taxon>
        <taxon>Bacillati</taxon>
        <taxon>Actinomycetota</taxon>
        <taxon>Actinomycetes</taxon>
        <taxon>Mycobacteriales</taxon>
        <taxon>Gordoniaceae</taxon>
        <taxon>Gordonia</taxon>
    </lineage>
</organism>
<feature type="transmembrane region" description="Helical" evidence="4">
    <location>
        <begin position="144"/>
        <end position="166"/>
    </location>
</feature>
<keyword evidence="4" id="KW-1133">Transmembrane helix</keyword>
<dbReference type="OrthoDB" id="4376861at2"/>
<feature type="compositionally biased region" description="Acidic residues" evidence="3">
    <location>
        <begin position="81"/>
        <end position="91"/>
    </location>
</feature>
<dbReference type="Proteomes" id="UP000001219">
    <property type="component" value="Chromosome"/>
</dbReference>
<evidence type="ECO:0000313" key="5">
    <source>
        <dbReference type="EMBL" id="ACY22188.1"/>
    </source>
</evidence>
<reference evidence="6" key="1">
    <citation type="submission" date="2009-10" db="EMBL/GenBank/DDBJ databases">
        <title>The complete chromosome of Gordonia bronchialis DSM 43247.</title>
        <authorList>
            <consortium name="US DOE Joint Genome Institute (JGI-PGF)"/>
            <person name="Lucas S."/>
            <person name="Copeland A."/>
            <person name="Lapidus A."/>
            <person name="Glavina del Rio T."/>
            <person name="Dalin E."/>
            <person name="Tice H."/>
            <person name="Bruce D."/>
            <person name="Goodwin L."/>
            <person name="Pitluck S."/>
            <person name="Kyrpides N."/>
            <person name="Mavromatis K."/>
            <person name="Ivanova N."/>
            <person name="Ovchinnikova G."/>
            <person name="Saunders E."/>
            <person name="Brettin T."/>
            <person name="Detter J.C."/>
            <person name="Han C."/>
            <person name="Larimer F."/>
            <person name="Land M."/>
            <person name="Hauser L."/>
            <person name="Markowitz V."/>
            <person name="Cheng J.-F."/>
            <person name="Hugenholtz P."/>
            <person name="Woyke T."/>
            <person name="Wu D."/>
            <person name="Jando M."/>
            <person name="Schneider S."/>
            <person name="Goeker M."/>
            <person name="Klenk H.-P."/>
            <person name="Eisen J.A."/>
        </authorList>
    </citation>
    <scope>NUCLEOTIDE SEQUENCE [LARGE SCALE GENOMIC DNA]</scope>
    <source>
        <strain evidence="6">ATCC 25592 / DSM 43247 / BCRC 13721 / JCM 3198 / KCTC 3076 / NBRC 16047 / NCTC 10667</strain>
    </source>
</reference>
<dbReference type="PANTHER" id="PTHR37042">
    <property type="entry name" value="OUTER MEMBRANE PROTEIN RV1973"/>
    <property type="match status" value="1"/>
</dbReference>
<protein>
    <recommendedName>
        <fullName evidence="7">Mce-associated membrane protein</fullName>
    </recommendedName>
</protein>
<dbReference type="PANTHER" id="PTHR37042:SF4">
    <property type="entry name" value="OUTER MEMBRANE PROTEIN RV1973"/>
    <property type="match status" value="1"/>
</dbReference>
<keyword evidence="4" id="KW-0812">Transmembrane</keyword>
<proteinExistence type="predicted"/>
<gene>
    <name evidence="5" type="ordered locus">Gbro_2980</name>
</gene>
<feature type="compositionally biased region" description="Acidic residues" evidence="3">
    <location>
        <begin position="37"/>
        <end position="48"/>
    </location>
</feature>
<feature type="compositionally biased region" description="Polar residues" evidence="3">
    <location>
        <begin position="11"/>
        <end position="27"/>
    </location>
</feature>
<dbReference type="AlphaFoldDB" id="D0LA23"/>
<evidence type="ECO:0000256" key="4">
    <source>
        <dbReference type="SAM" id="Phobius"/>
    </source>
</evidence>
<feature type="region of interest" description="Disordered" evidence="3">
    <location>
        <begin position="308"/>
        <end position="342"/>
    </location>
</feature>
<dbReference type="KEGG" id="gbr:Gbro_2980"/>
<dbReference type="eggNOG" id="ENOG5033R2R">
    <property type="taxonomic scope" value="Bacteria"/>
</dbReference>
<evidence type="ECO:0008006" key="7">
    <source>
        <dbReference type="Google" id="ProtNLM"/>
    </source>
</evidence>
<evidence type="ECO:0000256" key="1">
    <source>
        <dbReference type="ARBA" id="ARBA00004370"/>
    </source>
</evidence>
<dbReference type="STRING" id="526226.Gbro_2980"/>
<dbReference type="EMBL" id="CP001802">
    <property type="protein sequence ID" value="ACY22188.1"/>
    <property type="molecule type" value="Genomic_DNA"/>
</dbReference>
<accession>D0LA23</accession>
<feature type="compositionally biased region" description="Basic and acidic residues" evidence="3">
    <location>
        <begin position="101"/>
        <end position="134"/>
    </location>
</feature>
<sequence>MTEMTDRDNSSAETDAETTSAESVDSPTTGDATAADDFTEVDSSDDDTVVLKKDAASSTSRTPQGKAGKRVRGTAARASDSDDSDGADDDTVTAPVVGKKNARDRDAPTANDNKADPEKTETEKTEPSKTAGKKEFTLTITGRGLLRAAAVPVVVAVIAGAGFLGWKVYEQNQKLQAFDDSLAASKHFINELVGTMTTNTADQYKERLGPLSTGDFQKTLERERTDTEQQVRDIKVTSANADIKLATVEKFSADTATTMLQVEVTATGAAATTPQKMTIFYLITLEKHDGKWLVSDLGNAPGRSVLFGDGTEVTPNAPAPTPGAPNPTPGAPAPAPTPAPGG</sequence>
<comment type="subcellular location">
    <subcellularLocation>
        <location evidence="1">Membrane</location>
    </subcellularLocation>
</comment>
<dbReference type="HOGENOM" id="CLU_810766_0_0_11"/>
<feature type="compositionally biased region" description="Pro residues" evidence="3">
    <location>
        <begin position="317"/>
        <end position="342"/>
    </location>
</feature>